<keyword evidence="5" id="KW-1133">Transmembrane helix</keyword>
<keyword evidence="7" id="KW-0653">Protein transport</keyword>
<evidence type="ECO:0000256" key="6">
    <source>
        <dbReference type="ARBA" id="ARBA00023136"/>
    </source>
</evidence>
<dbReference type="Proteomes" id="UP001597511">
    <property type="component" value="Unassembled WGS sequence"/>
</dbReference>
<dbReference type="EMBL" id="JBHUOZ010000001">
    <property type="protein sequence ID" value="MFD2919341.1"/>
    <property type="molecule type" value="Genomic_DNA"/>
</dbReference>
<comment type="caution">
    <text evidence="8">The sequence shown here is derived from an EMBL/GenBank/DDBJ whole genome shotgun (WGS) entry which is preliminary data.</text>
</comment>
<keyword evidence="9" id="KW-1185">Reference proteome</keyword>
<evidence type="ECO:0000256" key="1">
    <source>
        <dbReference type="ARBA" id="ARBA00004162"/>
    </source>
</evidence>
<evidence type="ECO:0000313" key="8">
    <source>
        <dbReference type="EMBL" id="MFD2919341.1"/>
    </source>
</evidence>
<evidence type="ECO:0000256" key="5">
    <source>
        <dbReference type="ARBA" id="ARBA00022989"/>
    </source>
</evidence>
<sequence>MAQLTMDTGITRKTKGVKGRKILPTKVDMTPMVDLAFLLITFFIFTATLNEPVTMDLVMPKDGRVTKVKQTGALTILLGKNDAVYYYQGEWSDTAHIYPVSTGDIRKVIIDKKREVEARYRSNPDCEQAKALNNQDIKDCRQEDFFVLIKPGKTAAYKTVVNILDEMTINRVLRYSLANMTTEETEKLQSYY</sequence>
<keyword evidence="7" id="KW-0813">Transport</keyword>
<dbReference type="PANTHER" id="PTHR30558">
    <property type="entry name" value="EXBD MEMBRANE COMPONENT OF PMF-DRIVEN MACROMOLECULE IMPORT SYSTEM"/>
    <property type="match status" value="1"/>
</dbReference>
<protein>
    <submittedName>
        <fullName evidence="8">ExbD/TolR family protein</fullName>
    </submittedName>
</protein>
<comment type="subcellular location">
    <subcellularLocation>
        <location evidence="1">Cell membrane</location>
        <topology evidence="1">Single-pass membrane protein</topology>
    </subcellularLocation>
    <subcellularLocation>
        <location evidence="7">Cell membrane</location>
        <topology evidence="7">Single-pass type II membrane protein</topology>
    </subcellularLocation>
</comment>
<dbReference type="Pfam" id="PF02472">
    <property type="entry name" value="ExbD"/>
    <property type="match status" value="1"/>
</dbReference>
<keyword evidence="6" id="KW-0472">Membrane</keyword>
<gene>
    <name evidence="8" type="ORF">ACFS6H_06420</name>
</gene>
<dbReference type="InterPro" id="IPR003400">
    <property type="entry name" value="ExbD"/>
</dbReference>
<evidence type="ECO:0000256" key="3">
    <source>
        <dbReference type="ARBA" id="ARBA00022475"/>
    </source>
</evidence>
<evidence type="ECO:0000313" key="9">
    <source>
        <dbReference type="Proteomes" id="UP001597511"/>
    </source>
</evidence>
<keyword evidence="3" id="KW-1003">Cell membrane</keyword>
<evidence type="ECO:0000256" key="7">
    <source>
        <dbReference type="RuleBase" id="RU003879"/>
    </source>
</evidence>
<accession>A0ABW6A506</accession>
<dbReference type="RefSeq" id="WP_386096432.1">
    <property type="nucleotide sequence ID" value="NZ_JBHUOZ010000001.1"/>
</dbReference>
<comment type="similarity">
    <text evidence="2 7">Belongs to the ExbD/TolR family.</text>
</comment>
<reference evidence="9" key="1">
    <citation type="journal article" date="2019" name="Int. J. Syst. Evol. Microbiol.">
        <title>The Global Catalogue of Microorganisms (GCM) 10K type strain sequencing project: providing services to taxonomists for standard genome sequencing and annotation.</title>
        <authorList>
            <consortium name="The Broad Institute Genomics Platform"/>
            <consortium name="The Broad Institute Genome Sequencing Center for Infectious Disease"/>
            <person name="Wu L."/>
            <person name="Ma J."/>
        </authorList>
    </citation>
    <scope>NUCLEOTIDE SEQUENCE [LARGE SCALE GENOMIC DNA]</scope>
    <source>
        <strain evidence="9">KCTC 23299</strain>
    </source>
</reference>
<keyword evidence="4 7" id="KW-0812">Transmembrane</keyword>
<evidence type="ECO:0000256" key="2">
    <source>
        <dbReference type="ARBA" id="ARBA00005811"/>
    </source>
</evidence>
<name>A0ABW6A506_9BACT</name>
<proteinExistence type="inferred from homology"/>
<organism evidence="8 9">
    <name type="scientific">Terrimonas rubra</name>
    <dbReference type="NCBI Taxonomy" id="1035890"/>
    <lineage>
        <taxon>Bacteria</taxon>
        <taxon>Pseudomonadati</taxon>
        <taxon>Bacteroidota</taxon>
        <taxon>Chitinophagia</taxon>
        <taxon>Chitinophagales</taxon>
        <taxon>Chitinophagaceae</taxon>
        <taxon>Terrimonas</taxon>
    </lineage>
</organism>
<evidence type="ECO:0000256" key="4">
    <source>
        <dbReference type="ARBA" id="ARBA00022692"/>
    </source>
</evidence>
<dbReference type="PANTHER" id="PTHR30558:SF3">
    <property type="entry name" value="BIOPOLYMER TRANSPORT PROTEIN EXBD-RELATED"/>
    <property type="match status" value="1"/>
</dbReference>